<dbReference type="GO" id="GO:0005886">
    <property type="term" value="C:plasma membrane"/>
    <property type="evidence" value="ECO:0000318"/>
    <property type="project" value="GO_Central"/>
</dbReference>
<dbReference type="GeneID" id="107907091"/>
<dbReference type="Pfam" id="PF08263">
    <property type="entry name" value="LRRNT_2"/>
    <property type="match status" value="1"/>
</dbReference>
<accession>A0A1U8JNA2</accession>
<dbReference type="GO" id="GO:0005524">
    <property type="term" value="F:ATP binding"/>
    <property type="evidence" value="ECO:0007669"/>
    <property type="project" value="InterPro"/>
</dbReference>
<dbReference type="InterPro" id="IPR013210">
    <property type="entry name" value="LRR_N_plant-typ"/>
</dbReference>
<keyword evidence="6" id="KW-0472">Membrane</keyword>
<dbReference type="PaxDb" id="3635-A0A1U8JNA2"/>
<keyword evidence="4" id="KW-0677">Repeat</keyword>
<protein>
    <submittedName>
        <fullName evidence="11">Pollen receptor-like kinase 3</fullName>
    </submittedName>
</protein>
<dbReference type="RefSeq" id="XP_016689794.2">
    <property type="nucleotide sequence ID" value="XM_016834305.2"/>
</dbReference>
<keyword evidence="10" id="KW-1185">Reference proteome</keyword>
<dbReference type="SUPFAM" id="SSF52058">
    <property type="entry name" value="L domain-like"/>
    <property type="match status" value="1"/>
</dbReference>
<gene>
    <name evidence="11" type="primary">LOC107907091</name>
</gene>
<evidence type="ECO:0000256" key="4">
    <source>
        <dbReference type="ARBA" id="ARBA00022737"/>
    </source>
</evidence>
<feature type="domain" description="Protein kinase" evidence="9">
    <location>
        <begin position="355"/>
        <end position="629"/>
    </location>
</feature>
<dbReference type="GO" id="GO:0090404">
    <property type="term" value="C:pollen tube tip"/>
    <property type="evidence" value="ECO:0000318"/>
    <property type="project" value="GO_Central"/>
</dbReference>
<dbReference type="KEGG" id="ghi:107907091"/>
<dbReference type="Pfam" id="PF00560">
    <property type="entry name" value="LRR_1"/>
    <property type="match status" value="1"/>
</dbReference>
<sequence>MTAVRFFLFFSLLITLSFPSLCFSQSDADTLIKLKQSFLQGDLNSWIPAPGSSPCLQKWVGVICSGESIVGLHLTNLHLSGTVDVQPLLQLRDLRSISLMSNFFTGPFPDFNKLGALKSLYLSHNQFSGDIPSGYFSSMRSLKKVWLNENQFTGRIPESLMQLPHLLELHLDGNQFDGAIPPLKTPNVLRSLNLTRNNLQGRIPESFYNFSAASFEENVGLCGKPLPKDCQGAPPPVPSPSSKFLKENRIHGKAMLAATTLFIVLCFVVASMVSTQRRKKEELSIPRGRRRDELLPTHLPPESFHRLSVDSSGRGRSGSKRDSTASQPTIKNAMADLVMVNDEKGKLGLQDLMKAAAEVLGSSGVLGSAYKAVLSNGLAVVVKRMRGINRLDKDEFDAEMRRFGKLKHPNVLTPLAYHFRREEKLIVSEHMPKGSLSYVLHGTRDVVHANLNWPTRLKIIKGIARGLSYIHTEYATYEVPHGNLKSSNVLLSNNYDPLLNDYAFEPLINVTNVAQALFAYKSPEYLQYRQVSPKSDIYCLGIIIMEIMTGKFPSQYLSHGEGGIDIVQSVQLSILQNQAEELIDPEIANNAGSVDQKLQVLKIGAACAESNPHKRLDMNEIINRIEEVS</sequence>
<dbReference type="Gene3D" id="3.30.200.20">
    <property type="entry name" value="Phosphorylase Kinase, domain 1"/>
    <property type="match status" value="1"/>
</dbReference>
<dbReference type="Gene3D" id="3.80.10.10">
    <property type="entry name" value="Ribonuclease Inhibitor"/>
    <property type="match status" value="2"/>
</dbReference>
<dbReference type="GO" id="GO:0010183">
    <property type="term" value="P:pollen tube guidance"/>
    <property type="evidence" value="ECO:0000318"/>
    <property type="project" value="GO_Central"/>
</dbReference>
<reference evidence="11" key="2">
    <citation type="submission" date="2025-08" db="UniProtKB">
        <authorList>
            <consortium name="RefSeq"/>
        </authorList>
    </citation>
    <scope>IDENTIFICATION</scope>
</reference>
<dbReference type="InterPro" id="IPR001611">
    <property type="entry name" value="Leu-rich_rpt"/>
</dbReference>
<feature type="region of interest" description="Disordered" evidence="7">
    <location>
        <begin position="278"/>
        <end position="328"/>
    </location>
</feature>
<dbReference type="Gene3D" id="1.10.510.10">
    <property type="entry name" value="Transferase(Phosphotransferase) domain 1"/>
    <property type="match status" value="1"/>
</dbReference>
<evidence type="ECO:0000256" key="6">
    <source>
        <dbReference type="ARBA" id="ARBA00023136"/>
    </source>
</evidence>
<dbReference type="GO" id="GO:0004674">
    <property type="term" value="F:protein serine/threonine kinase activity"/>
    <property type="evidence" value="ECO:0000318"/>
    <property type="project" value="GO_Central"/>
</dbReference>
<dbReference type="SUPFAM" id="SSF56112">
    <property type="entry name" value="Protein kinase-like (PK-like)"/>
    <property type="match status" value="1"/>
</dbReference>
<dbReference type="InterPro" id="IPR046959">
    <property type="entry name" value="PRK1-6/SRF4-like"/>
</dbReference>
<evidence type="ECO:0000256" key="3">
    <source>
        <dbReference type="ARBA" id="ARBA00022692"/>
    </source>
</evidence>
<keyword evidence="3" id="KW-0812">Transmembrane</keyword>
<dbReference type="PROSITE" id="PS50011">
    <property type="entry name" value="PROTEIN_KINASE_DOM"/>
    <property type="match status" value="1"/>
</dbReference>
<feature type="compositionally biased region" description="Basic and acidic residues" evidence="7">
    <location>
        <begin position="279"/>
        <end position="295"/>
    </location>
</feature>
<dbReference type="Pfam" id="PF00069">
    <property type="entry name" value="Pkinase"/>
    <property type="match status" value="1"/>
</dbReference>
<organism evidence="10 11">
    <name type="scientific">Gossypium hirsutum</name>
    <name type="common">Upland cotton</name>
    <name type="synonym">Gossypium mexicanum</name>
    <dbReference type="NCBI Taxonomy" id="3635"/>
    <lineage>
        <taxon>Eukaryota</taxon>
        <taxon>Viridiplantae</taxon>
        <taxon>Streptophyta</taxon>
        <taxon>Embryophyta</taxon>
        <taxon>Tracheophyta</taxon>
        <taxon>Spermatophyta</taxon>
        <taxon>Magnoliopsida</taxon>
        <taxon>eudicotyledons</taxon>
        <taxon>Gunneridae</taxon>
        <taxon>Pentapetalae</taxon>
        <taxon>rosids</taxon>
        <taxon>malvids</taxon>
        <taxon>Malvales</taxon>
        <taxon>Malvaceae</taxon>
        <taxon>Malvoideae</taxon>
        <taxon>Gossypium</taxon>
    </lineage>
</organism>
<dbReference type="PANTHER" id="PTHR48007:SF29">
    <property type="entry name" value="POLLEN RECEPTOR-LIKE KINASE 3"/>
    <property type="match status" value="1"/>
</dbReference>
<evidence type="ECO:0000256" key="8">
    <source>
        <dbReference type="SAM" id="SignalP"/>
    </source>
</evidence>
<feature type="chain" id="PRO_5046135494" evidence="8">
    <location>
        <begin position="25"/>
        <end position="629"/>
    </location>
</feature>
<dbReference type="InterPro" id="IPR011009">
    <property type="entry name" value="Kinase-like_dom_sf"/>
</dbReference>
<comment type="subcellular location">
    <subcellularLocation>
        <location evidence="1">Membrane</location>
    </subcellularLocation>
</comment>
<keyword evidence="5" id="KW-1133">Transmembrane helix</keyword>
<evidence type="ECO:0000313" key="10">
    <source>
        <dbReference type="Proteomes" id="UP000818029"/>
    </source>
</evidence>
<dbReference type="PANTHER" id="PTHR48007">
    <property type="entry name" value="LEUCINE-RICH REPEAT RECEPTOR-LIKE PROTEIN KINASE PXC1"/>
    <property type="match status" value="1"/>
</dbReference>
<feature type="signal peptide" evidence="8">
    <location>
        <begin position="1"/>
        <end position="24"/>
    </location>
</feature>
<dbReference type="Pfam" id="PF13855">
    <property type="entry name" value="LRR_8"/>
    <property type="match status" value="1"/>
</dbReference>
<keyword evidence="2" id="KW-0433">Leucine-rich repeat</keyword>
<keyword evidence="8" id="KW-0732">Signal</keyword>
<evidence type="ECO:0000256" key="7">
    <source>
        <dbReference type="SAM" id="MobiDB-lite"/>
    </source>
</evidence>
<evidence type="ECO:0000256" key="5">
    <source>
        <dbReference type="ARBA" id="ARBA00022989"/>
    </source>
</evidence>
<dbReference type="Proteomes" id="UP000818029">
    <property type="component" value="Chromosome D05"/>
</dbReference>
<proteinExistence type="predicted"/>
<dbReference type="InterPro" id="IPR032675">
    <property type="entry name" value="LRR_dom_sf"/>
</dbReference>
<evidence type="ECO:0000256" key="2">
    <source>
        <dbReference type="ARBA" id="ARBA00022614"/>
    </source>
</evidence>
<evidence type="ECO:0000313" key="11">
    <source>
        <dbReference type="RefSeq" id="XP_016689794.2"/>
    </source>
</evidence>
<reference evidence="10" key="1">
    <citation type="journal article" date="2020" name="Nat. Genet.">
        <title>Genomic diversifications of five Gossypium allopolyploid species and their impact on cotton improvement.</title>
        <authorList>
            <person name="Chen Z.J."/>
            <person name="Sreedasyam A."/>
            <person name="Ando A."/>
            <person name="Song Q."/>
            <person name="De Santiago L.M."/>
            <person name="Hulse-Kemp A.M."/>
            <person name="Ding M."/>
            <person name="Ye W."/>
            <person name="Kirkbride R.C."/>
            <person name="Jenkins J."/>
            <person name="Plott C."/>
            <person name="Lovell J."/>
            <person name="Lin Y.M."/>
            <person name="Vaughn R."/>
            <person name="Liu B."/>
            <person name="Simpson S."/>
            <person name="Scheffler B.E."/>
            <person name="Wen L."/>
            <person name="Saski C.A."/>
            <person name="Grover C.E."/>
            <person name="Hu G."/>
            <person name="Conover J.L."/>
            <person name="Carlson J.W."/>
            <person name="Shu S."/>
            <person name="Boston L.B."/>
            <person name="Williams M."/>
            <person name="Peterson D.G."/>
            <person name="McGee K."/>
            <person name="Jones D.C."/>
            <person name="Wendel J.F."/>
            <person name="Stelly D.M."/>
            <person name="Grimwood J."/>
            <person name="Schmutz J."/>
        </authorList>
    </citation>
    <scope>NUCLEOTIDE SEQUENCE [LARGE SCALE GENOMIC DNA]</scope>
    <source>
        <strain evidence="10">cv. TM-1</strain>
    </source>
</reference>
<evidence type="ECO:0000259" key="9">
    <source>
        <dbReference type="PROSITE" id="PS50011"/>
    </source>
</evidence>
<dbReference type="AlphaFoldDB" id="A0A1U8JNA2"/>
<dbReference type="InterPro" id="IPR000719">
    <property type="entry name" value="Prot_kinase_dom"/>
</dbReference>
<evidence type="ECO:0000256" key="1">
    <source>
        <dbReference type="ARBA" id="ARBA00004370"/>
    </source>
</evidence>
<dbReference type="STRING" id="3635.A0A1U8JNA2"/>
<name>A0A1U8JNA2_GOSHI</name>